<reference evidence="2" key="1">
    <citation type="submission" date="2022-11" db="UniProtKB">
        <authorList>
            <consortium name="WormBaseParasite"/>
        </authorList>
    </citation>
    <scope>IDENTIFICATION</scope>
</reference>
<keyword evidence="1" id="KW-1185">Reference proteome</keyword>
<name>A0A915MUC6_MELJA</name>
<protein>
    <submittedName>
        <fullName evidence="2">Uncharacterized protein</fullName>
    </submittedName>
</protein>
<evidence type="ECO:0000313" key="2">
    <source>
        <dbReference type="WBParaSite" id="scaffold5619_cov226.g9773"/>
    </source>
</evidence>
<organism evidence="1 2">
    <name type="scientific">Meloidogyne javanica</name>
    <name type="common">Root-knot nematode worm</name>
    <dbReference type="NCBI Taxonomy" id="6303"/>
    <lineage>
        <taxon>Eukaryota</taxon>
        <taxon>Metazoa</taxon>
        <taxon>Ecdysozoa</taxon>
        <taxon>Nematoda</taxon>
        <taxon>Chromadorea</taxon>
        <taxon>Rhabditida</taxon>
        <taxon>Tylenchina</taxon>
        <taxon>Tylenchomorpha</taxon>
        <taxon>Tylenchoidea</taxon>
        <taxon>Meloidogynidae</taxon>
        <taxon>Meloidogyninae</taxon>
        <taxon>Meloidogyne</taxon>
        <taxon>Meloidogyne incognita group</taxon>
    </lineage>
</organism>
<accession>A0A915MUC6</accession>
<sequence length="320" mass="35545">MSKRTALEANLSPLTTQSSSNIEIDTLNSLINGQINCVKKSLNTINALIPTVKPEQMPILQSLISTLSDQYEILTKSLALRQNRLSVGSHMRVEGPFPELDEIEKFCFYTSHFDEKTSKEVRSAVICIHPFYFAKYADTTLVEYKENITKVKVCKGSKEFNTTAVFVSNEQDFVVLKSEEKICNFGPKICEKMCSGSIYLCGHFTNEIDQLKICKKDGWLQSSKTERIKSGGEFRGPYLIADTASDVDAGFAMFCTHGLKGMCIGALELPECSSKDVSEESAACLSRCAVIAAIDIMRMVDLLEREARGDPQPTFSFGDD</sequence>
<dbReference type="Proteomes" id="UP000887561">
    <property type="component" value="Unplaced"/>
</dbReference>
<proteinExistence type="predicted"/>
<evidence type="ECO:0000313" key="1">
    <source>
        <dbReference type="Proteomes" id="UP000887561"/>
    </source>
</evidence>
<dbReference type="WBParaSite" id="scaffold5619_cov226.g9773">
    <property type="protein sequence ID" value="scaffold5619_cov226.g9773"/>
    <property type="gene ID" value="scaffold5619_cov226.g9773"/>
</dbReference>
<dbReference type="AlphaFoldDB" id="A0A915MUC6"/>